<feature type="signal peptide" evidence="3">
    <location>
        <begin position="1"/>
        <end position="35"/>
    </location>
</feature>
<dbReference type="GeneID" id="27662278"/>
<evidence type="ECO:0000313" key="5">
    <source>
        <dbReference type="EMBL" id="KJR79835.1"/>
    </source>
</evidence>
<evidence type="ECO:0000256" key="1">
    <source>
        <dbReference type="ARBA" id="ARBA00038215"/>
    </source>
</evidence>
<reference evidence="5 6" key="1">
    <citation type="journal article" date="2014" name="BMC Genomics">
        <title>Comparative genomics of the major fungal agents of human and animal Sporotrichosis: Sporothrix schenckii and Sporothrix brasiliensis.</title>
        <authorList>
            <person name="Teixeira M.M."/>
            <person name="de Almeida L.G."/>
            <person name="Kubitschek-Barreira P."/>
            <person name="Alves F.L."/>
            <person name="Kioshima E.S."/>
            <person name="Abadio A.K."/>
            <person name="Fernandes L."/>
            <person name="Derengowski L.S."/>
            <person name="Ferreira K.S."/>
            <person name="Souza R.C."/>
            <person name="Ruiz J.C."/>
            <person name="de Andrade N.C."/>
            <person name="Paes H.C."/>
            <person name="Nicola A.M."/>
            <person name="Albuquerque P."/>
            <person name="Gerber A.L."/>
            <person name="Martins V.P."/>
            <person name="Peconick L.D."/>
            <person name="Neto A.V."/>
            <person name="Chaucanez C.B."/>
            <person name="Silva P.A."/>
            <person name="Cunha O.L."/>
            <person name="de Oliveira F.F."/>
            <person name="dos Santos T.C."/>
            <person name="Barros A.L."/>
            <person name="Soares M.A."/>
            <person name="de Oliveira L.M."/>
            <person name="Marini M.M."/>
            <person name="Villalobos-Duno H."/>
            <person name="Cunha M.M."/>
            <person name="de Hoog S."/>
            <person name="da Silveira J.F."/>
            <person name="Henrissat B."/>
            <person name="Nino-Vega G.A."/>
            <person name="Cisalpino P.S."/>
            <person name="Mora-Montes H.M."/>
            <person name="Almeida S.R."/>
            <person name="Stajich J.E."/>
            <person name="Lopes-Bezerra L.M."/>
            <person name="Vasconcelos A.T."/>
            <person name="Felipe M.S."/>
        </authorList>
    </citation>
    <scope>NUCLEOTIDE SEQUENCE [LARGE SCALE GENOMIC DNA]</scope>
    <source>
        <strain evidence="5 6">1099-18</strain>
    </source>
</reference>
<dbReference type="SUPFAM" id="SSF56601">
    <property type="entry name" value="beta-lactamase/transpeptidase-like"/>
    <property type="match status" value="1"/>
</dbReference>
<dbReference type="AlphaFoldDB" id="A0A0F2LTI4"/>
<organism evidence="5 6">
    <name type="scientific">Sporothrix schenckii 1099-18</name>
    <dbReference type="NCBI Taxonomy" id="1397361"/>
    <lineage>
        <taxon>Eukaryota</taxon>
        <taxon>Fungi</taxon>
        <taxon>Dikarya</taxon>
        <taxon>Ascomycota</taxon>
        <taxon>Pezizomycotina</taxon>
        <taxon>Sordariomycetes</taxon>
        <taxon>Sordariomycetidae</taxon>
        <taxon>Ophiostomatales</taxon>
        <taxon>Ophiostomataceae</taxon>
        <taxon>Sporothrix</taxon>
    </lineage>
</organism>
<comment type="caution">
    <text evidence="5">The sequence shown here is derived from an EMBL/GenBank/DDBJ whole genome shotgun (WGS) entry which is preliminary data.</text>
</comment>
<dbReference type="Gene3D" id="3.40.710.10">
    <property type="entry name" value="DD-peptidase/beta-lactamase superfamily"/>
    <property type="match status" value="1"/>
</dbReference>
<accession>A0A0F2LTI4</accession>
<keyword evidence="3" id="KW-0732">Signal</keyword>
<dbReference type="VEuPathDB" id="FungiDB:SPSK_00018"/>
<proteinExistence type="inferred from homology"/>
<feature type="chain" id="PRO_5002454616" evidence="3">
    <location>
        <begin position="36"/>
        <end position="642"/>
    </location>
</feature>
<gene>
    <name evidence="5" type="ORF">SPSK_00018</name>
</gene>
<name>A0A0F2LTI4_SPOSC</name>
<evidence type="ECO:0000259" key="4">
    <source>
        <dbReference type="Pfam" id="PF00144"/>
    </source>
</evidence>
<evidence type="ECO:0000256" key="3">
    <source>
        <dbReference type="SAM" id="SignalP"/>
    </source>
</evidence>
<dbReference type="KEGG" id="ssck:SPSK_00018"/>
<dbReference type="Pfam" id="PF00144">
    <property type="entry name" value="Beta-lactamase"/>
    <property type="match status" value="1"/>
</dbReference>
<feature type="region of interest" description="Disordered" evidence="2">
    <location>
        <begin position="211"/>
        <end position="230"/>
    </location>
</feature>
<feature type="domain" description="Beta-lactamase-related" evidence="4">
    <location>
        <begin position="81"/>
        <end position="462"/>
    </location>
</feature>
<evidence type="ECO:0000313" key="6">
    <source>
        <dbReference type="Proteomes" id="UP000033710"/>
    </source>
</evidence>
<dbReference type="InterPro" id="IPR001466">
    <property type="entry name" value="Beta-lactam-related"/>
</dbReference>
<comment type="similarity">
    <text evidence="1">Belongs to the peptidase S12 family.</text>
</comment>
<dbReference type="RefSeq" id="XP_016582511.1">
    <property type="nucleotide sequence ID" value="XM_016727001.1"/>
</dbReference>
<dbReference type="OrthoDB" id="5946976at2759"/>
<dbReference type="EMBL" id="AXCR01000014">
    <property type="protein sequence ID" value="KJR79835.1"/>
    <property type="molecule type" value="Genomic_DNA"/>
</dbReference>
<protein>
    <submittedName>
        <fullName evidence="5">Penicillin-binding protein</fullName>
    </submittedName>
</protein>
<dbReference type="InterPro" id="IPR050491">
    <property type="entry name" value="AmpC-like"/>
</dbReference>
<sequence>MGWPTRATKPRRRHTGTVSWVKTTLLFVCATTATAYQVPSPGQQPLVVDSNGAAFHGETNLASISGAPKAAIASSPFDDAFRALVADNLATWHVPGVAIAVVDGDLAWSEGFGTAVYPDKAVTPDTLFYTASTTKAFVAAALALMVDSGNYSVGSGQQKLDWTTPLSTILPDDFVVGSEYAGRSRDTTTDRDHAWATARLTVEDALAHRTGLAGHDPSRSRRYGLAPDSAGRNATVRDVTRSLRYLPLHTSPRTEWRYCNLMYLVLSHAVETLAGGQWLGDILHDWLWQPLGMSSTFLSLDDARAAPRENVLAQGYYYDTDQDEYVGVPHMPLEEVSGAGGIISSVNDYARWLRCWIDGPAFSSKGSNSSTADVCGGIPFQRPSLDAVLAPKMFLGKSTASPAPFDAPLAYASAWTTGSYKGHRFWGHSGGSNAFGAEVYFFPDDRFGVVLFGNTATTSNMAELILLWHLASERFGIPADERYDWDARFRRSVKARAARIDGALDRLYPGRAEPPLQPSLPLVDYTGTYHHPAYQNMTIELARKDSGHKINSRNNYEVAFTAERHDYTWPKLCEFVHVSGEYWLLYTDMLYEHSGNFKSYGRAWFEVSAGGRAHTLVVEFWNADDDTVEGVIPFSRVDNGET</sequence>
<dbReference type="PANTHER" id="PTHR46825">
    <property type="entry name" value="D-ALANYL-D-ALANINE-CARBOXYPEPTIDASE/ENDOPEPTIDASE AMPH"/>
    <property type="match status" value="1"/>
</dbReference>
<dbReference type="Proteomes" id="UP000033710">
    <property type="component" value="Unassembled WGS sequence"/>
</dbReference>
<reference evidence="5 6" key="2">
    <citation type="journal article" date="2015" name="Eukaryot. Cell">
        <title>Asexual propagation of a virulent clone complex in a human and feline outbreak of sporotrichosis.</title>
        <authorList>
            <person name="Teixeira Mde M."/>
            <person name="Rodrigues A.M."/>
            <person name="Tsui C.K."/>
            <person name="de Almeida L.G."/>
            <person name="Van Diepeningen A.D."/>
            <person name="van den Ende B.G."/>
            <person name="Fernandes G.F."/>
            <person name="Kano R."/>
            <person name="Hamelin R.C."/>
            <person name="Lopes-Bezerra L.M."/>
            <person name="Vasconcelos A.T."/>
            <person name="de Hoog S."/>
            <person name="de Camargo Z.P."/>
            <person name="Felipe M.S."/>
        </authorList>
    </citation>
    <scope>NUCLEOTIDE SEQUENCE [LARGE SCALE GENOMIC DNA]</scope>
    <source>
        <strain evidence="5 6">1099-18</strain>
    </source>
</reference>
<dbReference type="PANTHER" id="PTHR46825:SF9">
    <property type="entry name" value="BETA-LACTAMASE-RELATED DOMAIN-CONTAINING PROTEIN"/>
    <property type="match status" value="1"/>
</dbReference>
<evidence type="ECO:0000256" key="2">
    <source>
        <dbReference type="SAM" id="MobiDB-lite"/>
    </source>
</evidence>
<dbReference type="InterPro" id="IPR012338">
    <property type="entry name" value="Beta-lactam/transpept-like"/>
</dbReference>